<dbReference type="Proteomes" id="UP000184268">
    <property type="component" value="Unassembled WGS sequence"/>
</dbReference>
<evidence type="ECO:0000313" key="5">
    <source>
        <dbReference type="Proteomes" id="UP000184268"/>
    </source>
</evidence>
<evidence type="ECO:0000259" key="3">
    <source>
        <dbReference type="PROSITE" id="PS51186"/>
    </source>
</evidence>
<dbReference type="STRING" id="299255.SAMN02745129_1566"/>
<proteinExistence type="predicted"/>
<keyword evidence="4" id="KW-0687">Ribonucleoprotein</keyword>
<evidence type="ECO:0000313" key="4">
    <source>
        <dbReference type="EMBL" id="SHH23891.1"/>
    </source>
</evidence>
<dbReference type="OrthoDB" id="27442at2"/>
<dbReference type="AlphaFoldDB" id="A0A1M5RC96"/>
<dbReference type="RefSeq" id="WP_067657527.1">
    <property type="nucleotide sequence ID" value="NZ_FQXG01000002.1"/>
</dbReference>
<dbReference type="PANTHER" id="PTHR43877:SF2">
    <property type="entry name" value="AMINOALKYLPHOSPHONATE N-ACETYLTRANSFERASE-RELATED"/>
    <property type="match status" value="1"/>
</dbReference>
<dbReference type="GO" id="GO:0016747">
    <property type="term" value="F:acyltransferase activity, transferring groups other than amino-acyl groups"/>
    <property type="evidence" value="ECO:0007669"/>
    <property type="project" value="InterPro"/>
</dbReference>
<keyword evidence="5" id="KW-1185">Reference proteome</keyword>
<dbReference type="SUPFAM" id="SSF55729">
    <property type="entry name" value="Acyl-CoA N-acyltransferases (Nat)"/>
    <property type="match status" value="1"/>
</dbReference>
<keyword evidence="4" id="KW-0689">Ribosomal protein</keyword>
<dbReference type="InterPro" id="IPR016181">
    <property type="entry name" value="Acyl_CoA_acyltransferase"/>
</dbReference>
<keyword evidence="1" id="KW-0808">Transferase</keyword>
<dbReference type="EMBL" id="FQXG01000002">
    <property type="protein sequence ID" value="SHH23891.1"/>
    <property type="molecule type" value="Genomic_DNA"/>
</dbReference>
<sequence length="151" mass="16801">MEIRLAKHGDIEAIVPLMNQLGYSVTVALIQEKLRSLSDSPFDRVFVAVYDGQIVGVVSCHLTNLLHQAGYCGRITSLVIDENHRGLGTGKALLQAAESYFVESGCYKVEVTSSEHRNAAHEFYRACGYQVHGLRFLKVWDTQAESMQGIR</sequence>
<dbReference type="CDD" id="cd04301">
    <property type="entry name" value="NAT_SF"/>
    <property type="match status" value="1"/>
</dbReference>
<dbReference type="PROSITE" id="PS51186">
    <property type="entry name" value="GNAT"/>
    <property type="match status" value="1"/>
</dbReference>
<dbReference type="PANTHER" id="PTHR43877">
    <property type="entry name" value="AMINOALKYLPHOSPHONATE N-ACETYLTRANSFERASE-RELATED-RELATED"/>
    <property type="match status" value="1"/>
</dbReference>
<dbReference type="GO" id="GO:0005840">
    <property type="term" value="C:ribosome"/>
    <property type="evidence" value="ECO:0007669"/>
    <property type="project" value="UniProtKB-KW"/>
</dbReference>
<name>A0A1M5RC96_9GAMM</name>
<evidence type="ECO:0000256" key="1">
    <source>
        <dbReference type="ARBA" id="ARBA00022679"/>
    </source>
</evidence>
<gene>
    <name evidence="4" type="ORF">SAMN02745129_1566</name>
</gene>
<evidence type="ECO:0000256" key="2">
    <source>
        <dbReference type="ARBA" id="ARBA00023315"/>
    </source>
</evidence>
<accession>A0A1M5RC96</accession>
<keyword evidence="2" id="KW-0012">Acyltransferase</keyword>
<feature type="domain" description="N-acetyltransferase" evidence="3">
    <location>
        <begin position="1"/>
        <end position="151"/>
    </location>
</feature>
<organism evidence="4 5">
    <name type="scientific">Ferrimonas marina</name>
    <dbReference type="NCBI Taxonomy" id="299255"/>
    <lineage>
        <taxon>Bacteria</taxon>
        <taxon>Pseudomonadati</taxon>
        <taxon>Pseudomonadota</taxon>
        <taxon>Gammaproteobacteria</taxon>
        <taxon>Alteromonadales</taxon>
        <taxon>Ferrimonadaceae</taxon>
        <taxon>Ferrimonas</taxon>
    </lineage>
</organism>
<dbReference type="InterPro" id="IPR050832">
    <property type="entry name" value="Bact_Acetyltransf"/>
</dbReference>
<dbReference type="Gene3D" id="3.40.630.30">
    <property type="match status" value="1"/>
</dbReference>
<dbReference type="InterPro" id="IPR000182">
    <property type="entry name" value="GNAT_dom"/>
</dbReference>
<dbReference type="Pfam" id="PF00583">
    <property type="entry name" value="Acetyltransf_1"/>
    <property type="match status" value="1"/>
</dbReference>
<reference evidence="4 5" key="1">
    <citation type="submission" date="2016-11" db="EMBL/GenBank/DDBJ databases">
        <authorList>
            <person name="Jaros S."/>
            <person name="Januszkiewicz K."/>
            <person name="Wedrychowicz H."/>
        </authorList>
    </citation>
    <scope>NUCLEOTIDE SEQUENCE [LARGE SCALE GENOMIC DNA]</scope>
    <source>
        <strain evidence="4 5">DSM 16917</strain>
    </source>
</reference>
<protein>
    <submittedName>
        <fullName evidence="4">Ribosomal protein S18 acetylase RimI</fullName>
    </submittedName>
</protein>